<dbReference type="Proteomes" id="UP001500571">
    <property type="component" value="Unassembled WGS sequence"/>
</dbReference>
<dbReference type="RefSeq" id="WP_344047421.1">
    <property type="nucleotide sequence ID" value="NZ_BAAAPB010000004.1"/>
</dbReference>
<gene>
    <name evidence="1" type="ORF">GCM10009798_37110</name>
</gene>
<sequence length="178" mass="18880">MTWENDLFELFDDLESQAAASFALEREAELADRRRAEYQEVTLAARLMASVGRGLTLEVNGIGAVSGVLERVATGWLLLRGPSQDWVIREPAVTAVRGASERAVPAVAWPVVAKLGLGSALRGLADAGERCVFHVADGSRHEGVARRVGADFVEVATGEAGQIVLVPFGTLAAVQSRG</sequence>
<reference evidence="2" key="1">
    <citation type="journal article" date="2019" name="Int. J. Syst. Evol. Microbiol.">
        <title>The Global Catalogue of Microorganisms (GCM) 10K type strain sequencing project: providing services to taxonomists for standard genome sequencing and annotation.</title>
        <authorList>
            <consortium name="The Broad Institute Genomics Platform"/>
            <consortium name="The Broad Institute Genome Sequencing Center for Infectious Disease"/>
            <person name="Wu L."/>
            <person name="Ma J."/>
        </authorList>
    </citation>
    <scope>NUCLEOTIDE SEQUENCE [LARGE SCALE GENOMIC DNA]</scope>
    <source>
        <strain evidence="2">JCM 15309</strain>
    </source>
</reference>
<keyword evidence="2" id="KW-1185">Reference proteome</keyword>
<name>A0ABP5D4I6_9ACTN</name>
<organism evidence="1 2">
    <name type="scientific">Nocardioides panacihumi</name>
    <dbReference type="NCBI Taxonomy" id="400774"/>
    <lineage>
        <taxon>Bacteria</taxon>
        <taxon>Bacillati</taxon>
        <taxon>Actinomycetota</taxon>
        <taxon>Actinomycetes</taxon>
        <taxon>Propionibacteriales</taxon>
        <taxon>Nocardioidaceae</taxon>
        <taxon>Nocardioides</taxon>
    </lineage>
</organism>
<evidence type="ECO:0000313" key="1">
    <source>
        <dbReference type="EMBL" id="GAA1972527.1"/>
    </source>
</evidence>
<evidence type="ECO:0008006" key="3">
    <source>
        <dbReference type="Google" id="ProtNLM"/>
    </source>
</evidence>
<comment type="caution">
    <text evidence="1">The sequence shown here is derived from an EMBL/GenBank/DDBJ whole genome shotgun (WGS) entry which is preliminary data.</text>
</comment>
<proteinExistence type="predicted"/>
<protein>
    <recommendedName>
        <fullName evidence="3">Fis family transcriptional regulator</fullName>
    </recommendedName>
</protein>
<evidence type="ECO:0000313" key="2">
    <source>
        <dbReference type="Proteomes" id="UP001500571"/>
    </source>
</evidence>
<accession>A0ABP5D4I6</accession>
<dbReference type="EMBL" id="BAAAPB010000004">
    <property type="protein sequence ID" value="GAA1972527.1"/>
    <property type="molecule type" value="Genomic_DNA"/>
</dbReference>